<accession>A0ABW4FM98</accession>
<dbReference type="RefSeq" id="WP_343983790.1">
    <property type="nucleotide sequence ID" value="NZ_BAAAJG010000016.1"/>
</dbReference>
<evidence type="ECO:0000256" key="2">
    <source>
        <dbReference type="ARBA" id="ARBA00004953"/>
    </source>
</evidence>
<comment type="similarity">
    <text evidence="3 9">Belongs to the CobD/CbiB family.</text>
</comment>
<dbReference type="PANTHER" id="PTHR34308">
    <property type="entry name" value="COBALAMIN BIOSYNTHESIS PROTEIN CBIB"/>
    <property type="match status" value="1"/>
</dbReference>
<keyword evidence="4 9" id="KW-1003">Cell membrane</keyword>
<keyword evidence="7 9" id="KW-1133">Transmembrane helix</keyword>
<evidence type="ECO:0000256" key="7">
    <source>
        <dbReference type="ARBA" id="ARBA00022989"/>
    </source>
</evidence>
<evidence type="ECO:0000256" key="4">
    <source>
        <dbReference type="ARBA" id="ARBA00022475"/>
    </source>
</evidence>
<dbReference type="NCBIfam" id="NF002276">
    <property type="entry name" value="PRK01209.1-4"/>
    <property type="match status" value="1"/>
</dbReference>
<comment type="caution">
    <text evidence="9">Lacks conserved residue(s) required for the propagation of feature annotation.</text>
</comment>
<feature type="region of interest" description="Disordered" evidence="10">
    <location>
        <begin position="319"/>
        <end position="341"/>
    </location>
</feature>
<keyword evidence="6 9" id="KW-0812">Transmembrane</keyword>
<evidence type="ECO:0000256" key="8">
    <source>
        <dbReference type="ARBA" id="ARBA00023136"/>
    </source>
</evidence>
<dbReference type="HAMAP" id="MF_00024">
    <property type="entry name" value="CobD_CbiB"/>
    <property type="match status" value="1"/>
</dbReference>
<dbReference type="NCBIfam" id="TIGR00380">
    <property type="entry name" value="cobal_cbiB"/>
    <property type="match status" value="1"/>
</dbReference>
<keyword evidence="5 9" id="KW-0169">Cobalamin biosynthesis</keyword>
<evidence type="ECO:0000256" key="6">
    <source>
        <dbReference type="ARBA" id="ARBA00022692"/>
    </source>
</evidence>
<evidence type="ECO:0000256" key="3">
    <source>
        <dbReference type="ARBA" id="ARBA00006263"/>
    </source>
</evidence>
<keyword evidence="12" id="KW-1185">Reference proteome</keyword>
<dbReference type="InterPro" id="IPR004485">
    <property type="entry name" value="Cobalamin_biosynth_CobD/CbiB"/>
</dbReference>
<gene>
    <name evidence="9" type="primary">cobD</name>
    <name evidence="11" type="ORF">ACFSCY_18045</name>
</gene>
<organism evidence="11 12">
    <name type="scientific">Pseudonocardia aurantiaca</name>
    <dbReference type="NCBI Taxonomy" id="75290"/>
    <lineage>
        <taxon>Bacteria</taxon>
        <taxon>Bacillati</taxon>
        <taxon>Actinomycetota</taxon>
        <taxon>Actinomycetes</taxon>
        <taxon>Pseudonocardiales</taxon>
        <taxon>Pseudonocardiaceae</taxon>
        <taxon>Pseudonocardia</taxon>
    </lineage>
</organism>
<sequence length="357" mass="36329">MIPSPVSVRAVRVWVRPAGLLLGMAADAVFGDPRRGHPVAGFGRLAGALERRWYADRRSAGAAYTAVLVGAAAGLGVLVERAAARRPVFGVLNTAVATWAVLGGSSLAGHGAALARELAAGDLTAARDRIPSLCGRDPASLDAAGMARAGTESLAENTSDAVVAPLFWGAVAGVPGLLGYRAVNTLDAMVGYRSDRYRRFGWAAARLDDLANLVPARAAALLFAGLAPAVGGSPGTALAAWRRDAATHPSPNAGPVEAAAAGALGVGLGGRTVYAHGVEERPRLGRGRAPVPADLARAAHLSRLVGWAAAGATAAAAALSPRSTPWPHATRPHSDPDSRELGLHTREAGCERARVGV</sequence>
<evidence type="ECO:0000256" key="10">
    <source>
        <dbReference type="SAM" id="MobiDB-lite"/>
    </source>
</evidence>
<dbReference type="EMBL" id="JBHUCP010000011">
    <property type="protein sequence ID" value="MFD1531343.1"/>
    <property type="molecule type" value="Genomic_DNA"/>
</dbReference>
<feature type="transmembrane region" description="Helical" evidence="9">
    <location>
        <begin position="61"/>
        <end position="79"/>
    </location>
</feature>
<evidence type="ECO:0000313" key="11">
    <source>
        <dbReference type="EMBL" id="MFD1531343.1"/>
    </source>
</evidence>
<protein>
    <recommendedName>
        <fullName evidence="9">Cobalamin biosynthesis protein CobD</fullName>
    </recommendedName>
</protein>
<evidence type="ECO:0000256" key="9">
    <source>
        <dbReference type="HAMAP-Rule" id="MF_00024"/>
    </source>
</evidence>
<evidence type="ECO:0000313" key="12">
    <source>
        <dbReference type="Proteomes" id="UP001597145"/>
    </source>
</evidence>
<feature type="compositionally biased region" description="Basic and acidic residues" evidence="10">
    <location>
        <begin position="332"/>
        <end position="341"/>
    </location>
</feature>
<keyword evidence="8 9" id="KW-0472">Membrane</keyword>
<proteinExistence type="inferred from homology"/>
<evidence type="ECO:0000256" key="1">
    <source>
        <dbReference type="ARBA" id="ARBA00004651"/>
    </source>
</evidence>
<comment type="subcellular location">
    <subcellularLocation>
        <location evidence="1 9">Cell membrane</location>
        <topology evidence="1 9">Multi-pass membrane protein</topology>
    </subcellularLocation>
</comment>
<comment type="caution">
    <text evidence="11">The sequence shown here is derived from an EMBL/GenBank/DDBJ whole genome shotgun (WGS) entry which is preliminary data.</text>
</comment>
<dbReference type="PANTHER" id="PTHR34308:SF1">
    <property type="entry name" value="COBALAMIN BIOSYNTHESIS PROTEIN CBIB"/>
    <property type="match status" value="1"/>
</dbReference>
<evidence type="ECO:0000256" key="5">
    <source>
        <dbReference type="ARBA" id="ARBA00022573"/>
    </source>
</evidence>
<comment type="function">
    <text evidence="9">Converts cobyric acid to cobinamide by the addition of aminopropanol on the F carboxylic group.</text>
</comment>
<dbReference type="Proteomes" id="UP001597145">
    <property type="component" value="Unassembled WGS sequence"/>
</dbReference>
<name>A0ABW4FM98_9PSEU</name>
<comment type="pathway">
    <text evidence="2 9">Cofactor biosynthesis; adenosylcobalamin biosynthesis.</text>
</comment>
<reference evidence="12" key="1">
    <citation type="journal article" date="2019" name="Int. J. Syst. Evol. Microbiol.">
        <title>The Global Catalogue of Microorganisms (GCM) 10K type strain sequencing project: providing services to taxonomists for standard genome sequencing and annotation.</title>
        <authorList>
            <consortium name="The Broad Institute Genomics Platform"/>
            <consortium name="The Broad Institute Genome Sequencing Center for Infectious Disease"/>
            <person name="Wu L."/>
            <person name="Ma J."/>
        </authorList>
    </citation>
    <scope>NUCLEOTIDE SEQUENCE [LARGE SCALE GENOMIC DNA]</scope>
    <source>
        <strain evidence="12">JCM 12165</strain>
    </source>
</reference>
<dbReference type="Pfam" id="PF03186">
    <property type="entry name" value="CobD_Cbib"/>
    <property type="match status" value="1"/>
</dbReference>